<proteinExistence type="predicted"/>
<keyword evidence="3" id="KW-1185">Reference proteome</keyword>
<name>A0ABQ6I0M0_9MICO</name>
<feature type="domain" description="Carboxymuconolactone decarboxylase-like" evidence="1">
    <location>
        <begin position="6"/>
        <end position="80"/>
    </location>
</feature>
<protein>
    <submittedName>
        <fullName evidence="2">Alkyl hydroperoxide reductase AhpD</fullName>
    </submittedName>
</protein>
<dbReference type="EMBL" id="BSUK01000001">
    <property type="protein sequence ID" value="GMA24279.1"/>
    <property type="molecule type" value="Genomic_DNA"/>
</dbReference>
<sequence>MNRLHRAAEAELDRVGFDARLRDLVRLRASQLNGCAYCVDLHTTDALAAGEHPQRVTAVPVWREAPFFTARERAALDLAEQVTLLAQTHVPDAVWQEATRHFTPDELGALVAALTTINAWNTINVTTRTWNPALRD</sequence>
<evidence type="ECO:0000259" key="1">
    <source>
        <dbReference type="Pfam" id="PF02627"/>
    </source>
</evidence>
<accession>A0ABQ6I0M0</accession>
<dbReference type="Pfam" id="PF02627">
    <property type="entry name" value="CMD"/>
    <property type="match status" value="1"/>
</dbReference>
<dbReference type="PANTHER" id="PTHR34846">
    <property type="entry name" value="4-CARBOXYMUCONOLACTONE DECARBOXYLASE FAMILY PROTEIN (AFU_ORTHOLOGUE AFUA_6G11590)"/>
    <property type="match status" value="1"/>
</dbReference>
<organism evidence="2 3">
    <name type="scientific">Luteimicrobium album</name>
    <dbReference type="NCBI Taxonomy" id="1054550"/>
    <lineage>
        <taxon>Bacteria</taxon>
        <taxon>Bacillati</taxon>
        <taxon>Actinomycetota</taxon>
        <taxon>Actinomycetes</taxon>
        <taxon>Micrococcales</taxon>
        <taxon>Luteimicrobium</taxon>
    </lineage>
</organism>
<dbReference type="SUPFAM" id="SSF69118">
    <property type="entry name" value="AhpD-like"/>
    <property type="match status" value="1"/>
</dbReference>
<gene>
    <name evidence="2" type="ORF">GCM10025864_20380</name>
</gene>
<dbReference type="PANTHER" id="PTHR34846:SF10">
    <property type="entry name" value="CYTOPLASMIC PROTEIN"/>
    <property type="match status" value="1"/>
</dbReference>
<comment type="caution">
    <text evidence="2">The sequence shown here is derived from an EMBL/GenBank/DDBJ whole genome shotgun (WGS) entry which is preliminary data.</text>
</comment>
<dbReference type="Gene3D" id="1.20.1290.10">
    <property type="entry name" value="AhpD-like"/>
    <property type="match status" value="1"/>
</dbReference>
<evidence type="ECO:0000313" key="3">
    <source>
        <dbReference type="Proteomes" id="UP001157091"/>
    </source>
</evidence>
<reference evidence="3" key="1">
    <citation type="journal article" date="2019" name="Int. J. Syst. Evol. Microbiol.">
        <title>The Global Catalogue of Microorganisms (GCM) 10K type strain sequencing project: providing services to taxonomists for standard genome sequencing and annotation.</title>
        <authorList>
            <consortium name="The Broad Institute Genomics Platform"/>
            <consortium name="The Broad Institute Genome Sequencing Center for Infectious Disease"/>
            <person name="Wu L."/>
            <person name="Ma J."/>
        </authorList>
    </citation>
    <scope>NUCLEOTIDE SEQUENCE [LARGE SCALE GENOMIC DNA]</scope>
    <source>
        <strain evidence="3">NBRC 106348</strain>
    </source>
</reference>
<dbReference type="Proteomes" id="UP001157091">
    <property type="component" value="Unassembled WGS sequence"/>
</dbReference>
<evidence type="ECO:0000313" key="2">
    <source>
        <dbReference type="EMBL" id="GMA24279.1"/>
    </source>
</evidence>
<dbReference type="NCBIfam" id="TIGR00778">
    <property type="entry name" value="ahpD_dom"/>
    <property type="match status" value="1"/>
</dbReference>
<dbReference type="RefSeq" id="WP_284293125.1">
    <property type="nucleotide sequence ID" value="NZ_BSUK01000001.1"/>
</dbReference>
<dbReference type="InterPro" id="IPR003779">
    <property type="entry name" value="CMD-like"/>
</dbReference>
<dbReference type="InterPro" id="IPR029032">
    <property type="entry name" value="AhpD-like"/>
</dbReference>
<dbReference type="InterPro" id="IPR004675">
    <property type="entry name" value="AhpD_core"/>
</dbReference>